<dbReference type="GeneTree" id="ENSGT00940000156404"/>
<organism evidence="5 6">
    <name type="scientific">Eptatretus burgeri</name>
    <name type="common">Inshore hagfish</name>
    <dbReference type="NCBI Taxonomy" id="7764"/>
    <lineage>
        <taxon>Eukaryota</taxon>
        <taxon>Metazoa</taxon>
        <taxon>Chordata</taxon>
        <taxon>Craniata</taxon>
        <taxon>Vertebrata</taxon>
        <taxon>Cyclostomata</taxon>
        <taxon>Myxini</taxon>
        <taxon>Myxiniformes</taxon>
        <taxon>Myxinidae</taxon>
        <taxon>Eptatretinae</taxon>
        <taxon>Eptatretus</taxon>
    </lineage>
</organism>
<keyword evidence="4" id="KW-0812">Transmembrane</keyword>
<reference evidence="5" key="2">
    <citation type="submission" date="2025-09" db="UniProtKB">
        <authorList>
            <consortium name="Ensembl"/>
        </authorList>
    </citation>
    <scope>IDENTIFICATION</scope>
</reference>
<evidence type="ECO:0008006" key="7">
    <source>
        <dbReference type="Google" id="ProtNLM"/>
    </source>
</evidence>
<protein>
    <recommendedName>
        <fullName evidence="7">Ion transport domain-containing protein</fullName>
    </recommendedName>
</protein>
<dbReference type="PANTHER" id="PTHR13800">
    <property type="entry name" value="TRANSIENT RECEPTOR POTENTIAL CATION CHANNEL, SUBFAMILY M, MEMBER 6"/>
    <property type="match status" value="1"/>
</dbReference>
<evidence type="ECO:0000256" key="4">
    <source>
        <dbReference type="SAM" id="Phobius"/>
    </source>
</evidence>
<dbReference type="InterPro" id="IPR050927">
    <property type="entry name" value="TRPM"/>
</dbReference>
<feature type="transmembrane region" description="Helical" evidence="4">
    <location>
        <begin position="44"/>
        <end position="62"/>
    </location>
</feature>
<evidence type="ECO:0000256" key="1">
    <source>
        <dbReference type="ARBA" id="ARBA00022448"/>
    </source>
</evidence>
<evidence type="ECO:0000313" key="5">
    <source>
        <dbReference type="Ensembl" id="ENSEBUP00000027456.1"/>
    </source>
</evidence>
<name>A0A8C4RC18_EPTBU</name>
<dbReference type="Proteomes" id="UP000694388">
    <property type="component" value="Unplaced"/>
</dbReference>
<accession>A0A8C4RC18</accession>
<keyword evidence="1" id="KW-0813">Transport</keyword>
<evidence type="ECO:0000256" key="3">
    <source>
        <dbReference type="ARBA" id="ARBA00023303"/>
    </source>
</evidence>
<keyword evidence="4" id="KW-1133">Transmembrane helix</keyword>
<reference evidence="5" key="1">
    <citation type="submission" date="2025-08" db="UniProtKB">
        <authorList>
            <consortium name="Ensembl"/>
        </authorList>
    </citation>
    <scope>IDENTIFICATION</scope>
</reference>
<keyword evidence="6" id="KW-1185">Reference proteome</keyword>
<dbReference type="PRINTS" id="PR01097">
    <property type="entry name" value="TRNSRECEPTRP"/>
</dbReference>
<dbReference type="PANTHER" id="PTHR13800:SF2">
    <property type="entry name" value="TRANSIENT RECEPTOR POTENTIAL CATION CHANNEL SUBFAMILY M MEMBER 2"/>
    <property type="match status" value="1"/>
</dbReference>
<dbReference type="GO" id="GO:0005886">
    <property type="term" value="C:plasma membrane"/>
    <property type="evidence" value="ECO:0007669"/>
    <property type="project" value="TreeGrafter"/>
</dbReference>
<evidence type="ECO:0000256" key="2">
    <source>
        <dbReference type="ARBA" id="ARBA00023065"/>
    </source>
</evidence>
<feature type="transmembrane region" description="Helical" evidence="4">
    <location>
        <begin position="126"/>
        <end position="150"/>
    </location>
</feature>
<dbReference type="GO" id="GO:0099604">
    <property type="term" value="F:ligand-gated calcium channel activity"/>
    <property type="evidence" value="ECO:0007669"/>
    <property type="project" value="TreeGrafter"/>
</dbReference>
<evidence type="ECO:0000313" key="6">
    <source>
        <dbReference type="Proteomes" id="UP000694388"/>
    </source>
</evidence>
<sequence length="207" mass="23886">TKKIIYYFLAPGCLNFVIFCVRLLHIFTISKTLGPKIIIVKKMVNLIFFLFLLTLSMFAYGVSTQSLLVHNEQRVDFVLKGIFYRPYLILFGEVSDSIHGTTTVSCTTNASDFENPRCPNETMDGLIILSTCIYLLFANILLLNLLIAIFNFTFQMVHDNNDKVWKYQRYELVQEYISKSAWPPPINIISHVFKLVVHHTSCCCFFS</sequence>
<feature type="transmembrane region" description="Helical" evidence="4">
    <location>
        <begin position="6"/>
        <end position="24"/>
    </location>
</feature>
<keyword evidence="3" id="KW-0407">Ion channel</keyword>
<dbReference type="InterPro" id="IPR002153">
    <property type="entry name" value="TRPC_channel"/>
</dbReference>
<keyword evidence="4" id="KW-0472">Membrane</keyword>
<dbReference type="OMA" id="DCCPLHQ"/>
<keyword evidence="2" id="KW-0406">Ion transport</keyword>
<dbReference type="AlphaFoldDB" id="A0A8C4RC18"/>
<dbReference type="Ensembl" id="ENSEBUT00000028032.1">
    <property type="protein sequence ID" value="ENSEBUP00000027456.1"/>
    <property type="gene ID" value="ENSEBUG00000016828.1"/>
</dbReference>
<proteinExistence type="predicted"/>